<keyword evidence="4" id="KW-1185">Reference proteome</keyword>
<feature type="region of interest" description="Disordered" evidence="1">
    <location>
        <begin position="364"/>
        <end position="387"/>
    </location>
</feature>
<dbReference type="AlphaFoldDB" id="A0A835Z7H8"/>
<dbReference type="Proteomes" id="UP000664859">
    <property type="component" value="Unassembled WGS sequence"/>
</dbReference>
<reference evidence="3" key="1">
    <citation type="submission" date="2021-02" db="EMBL/GenBank/DDBJ databases">
        <title>First Annotated Genome of the Yellow-green Alga Tribonema minus.</title>
        <authorList>
            <person name="Mahan K.M."/>
        </authorList>
    </citation>
    <scope>NUCLEOTIDE SEQUENCE</scope>
    <source>
        <strain evidence="3">UTEX B ZZ1240</strain>
    </source>
</reference>
<feature type="compositionally biased region" description="Basic residues" evidence="1">
    <location>
        <begin position="290"/>
        <end position="307"/>
    </location>
</feature>
<feature type="region of interest" description="Disordered" evidence="1">
    <location>
        <begin position="256"/>
        <end position="307"/>
    </location>
</feature>
<evidence type="ECO:0000256" key="1">
    <source>
        <dbReference type="SAM" id="MobiDB-lite"/>
    </source>
</evidence>
<organism evidence="3 4">
    <name type="scientific">Tribonema minus</name>
    <dbReference type="NCBI Taxonomy" id="303371"/>
    <lineage>
        <taxon>Eukaryota</taxon>
        <taxon>Sar</taxon>
        <taxon>Stramenopiles</taxon>
        <taxon>Ochrophyta</taxon>
        <taxon>PX clade</taxon>
        <taxon>Xanthophyceae</taxon>
        <taxon>Tribonematales</taxon>
        <taxon>Tribonemataceae</taxon>
        <taxon>Tribonema</taxon>
    </lineage>
</organism>
<keyword evidence="2" id="KW-0472">Membrane</keyword>
<dbReference type="EMBL" id="JAFCMP010000068">
    <property type="protein sequence ID" value="KAG5188445.1"/>
    <property type="molecule type" value="Genomic_DNA"/>
</dbReference>
<evidence type="ECO:0000313" key="3">
    <source>
        <dbReference type="EMBL" id="KAG5188445.1"/>
    </source>
</evidence>
<keyword evidence="2" id="KW-1133">Transmembrane helix</keyword>
<gene>
    <name evidence="3" type="ORF">JKP88DRAFT_304144</name>
</gene>
<feature type="compositionally biased region" description="Polar residues" evidence="1">
    <location>
        <begin position="203"/>
        <end position="226"/>
    </location>
</feature>
<accession>A0A835Z7H8</accession>
<feature type="compositionally biased region" description="Basic and acidic residues" evidence="1">
    <location>
        <begin position="378"/>
        <end position="387"/>
    </location>
</feature>
<sequence>MGGNPVAAAVPPARFTPITIAEEAAAAAPHDAAAAGVPYKLPASLDRCIWANMLLHAAALVALGFINWATWLAFVLVVASGAAAVAPRCRGGDPHVREGHVAVLWRSNAAAALINAAGIGMWFLAVPQLAAVSGACAAACAALAWRARREARRCQRLNPPMAAAAVVVWSPSAPGIYFKCAGRQRSKAVTAHACRPKAPSVGDSAQHQDQRSAPATGSQHQRQRSTSVTAFGIRYCNSAGRPHLRAREAPLLLQNPYSDSRPRLWGPASGGLRLSPQRSCPPRSPGAARALRRKPPRRTPRNAPSRRKRACFMSVDGAHAWQRPCPRPRCCVAAAPLRPRCSASAPAGAPPMAPAAQCAAPQKWPAAGTMRAGNKTQSRFERVSGGR</sequence>
<keyword evidence="2" id="KW-0812">Transmembrane</keyword>
<protein>
    <submittedName>
        <fullName evidence="3">Uncharacterized protein</fullName>
    </submittedName>
</protein>
<comment type="caution">
    <text evidence="3">The sequence shown here is derived from an EMBL/GenBank/DDBJ whole genome shotgun (WGS) entry which is preliminary data.</text>
</comment>
<feature type="region of interest" description="Disordered" evidence="1">
    <location>
        <begin position="191"/>
        <end position="226"/>
    </location>
</feature>
<feature type="transmembrane region" description="Helical" evidence="2">
    <location>
        <begin position="129"/>
        <end position="147"/>
    </location>
</feature>
<proteinExistence type="predicted"/>
<feature type="transmembrane region" description="Helical" evidence="2">
    <location>
        <begin position="103"/>
        <end position="123"/>
    </location>
</feature>
<name>A0A835Z7H8_9STRA</name>
<evidence type="ECO:0000256" key="2">
    <source>
        <dbReference type="SAM" id="Phobius"/>
    </source>
</evidence>
<evidence type="ECO:0000313" key="4">
    <source>
        <dbReference type="Proteomes" id="UP000664859"/>
    </source>
</evidence>